<dbReference type="InterPro" id="IPR002110">
    <property type="entry name" value="Ankyrin_rpt"/>
</dbReference>
<dbReference type="PROSITE" id="PS50088">
    <property type="entry name" value="ANK_REPEAT"/>
    <property type="match status" value="2"/>
</dbReference>
<dbReference type="Gene3D" id="3.40.50.1820">
    <property type="entry name" value="alpha/beta hydrolase"/>
    <property type="match status" value="1"/>
</dbReference>
<feature type="repeat" description="ANK" evidence="3">
    <location>
        <begin position="969"/>
        <end position="994"/>
    </location>
</feature>
<dbReference type="PROSITE" id="PS50297">
    <property type="entry name" value="ANK_REP_REGION"/>
    <property type="match status" value="1"/>
</dbReference>
<dbReference type="EMBL" id="MU004710">
    <property type="protein sequence ID" value="KAF2647055.1"/>
    <property type="molecule type" value="Genomic_DNA"/>
</dbReference>
<dbReference type="SMART" id="SM00248">
    <property type="entry name" value="ANK"/>
    <property type="match status" value="9"/>
</dbReference>
<dbReference type="SUPFAM" id="SSF48403">
    <property type="entry name" value="Ankyrin repeat"/>
    <property type="match status" value="1"/>
</dbReference>
<dbReference type="InterPro" id="IPR036770">
    <property type="entry name" value="Ankyrin_rpt-contain_sf"/>
</dbReference>
<name>A0A6A6SGP5_9PLEO</name>
<dbReference type="Gene3D" id="1.25.40.20">
    <property type="entry name" value="Ankyrin repeat-containing domain"/>
    <property type="match status" value="1"/>
</dbReference>
<dbReference type="AlphaFoldDB" id="A0A6A6SGP5"/>
<dbReference type="Pfam" id="PF24883">
    <property type="entry name" value="NPHP3_N"/>
    <property type="match status" value="1"/>
</dbReference>
<gene>
    <name evidence="5" type="ORF">K491DRAFT_772604</name>
</gene>
<evidence type="ECO:0000313" key="6">
    <source>
        <dbReference type="Proteomes" id="UP000799324"/>
    </source>
</evidence>
<dbReference type="InterPro" id="IPR056884">
    <property type="entry name" value="NPHP3-like_N"/>
</dbReference>
<sequence length="1255" mass="140357">MFGTVVRGREETVTLLIPITSNSNKSSLSPIWLSPTTTPSASYPKLNAMQGVRNQLRKLVRKESAPKPKEPQQRSSQALSSVIERTKLYGLFLLSEHEPVDSSKGLTGVDIQHENGTLWLRDMLPSDLPGSRVFTYGYPSELFWSNSVATLRDYSRNLLVSLKAILEGNQRPIIFIYHSLGGIVCKQALVLAHEDDRLYSSILSATSAIVFFGTPHRGSKEADIGKTIGRVVNMCLRASQTARITGSIRDDLLTTLGSNSQALGNLAVSSRNRLRDLEIVTFHETKMIPSLSELVVDQHSAIMEIPGEDIIPLYADHRTICRFGGPTDDGYSHALNAITRLARIALSSQEIAMKANRTSSNQSLIEAKRSCMALLNSIYLAEYNAELPRPVQGTCSWILSHPIYVTWKTAKQTRLLWVTGEPGCSKTMLSAYLTEHLRLDRATHVKPQVFSFFCDDKELFLKIVTDSMSGTIGVIVDAIDECEAKTRKSFLNAVMQLNPIKFLMTSRPSLGNSYNLTGLMKSRLSIEQHQGNISDDVKLVIRSKVSEIANKFHCNDEMKDHLEQLLILKSNQSFLWLDMVLHSLERSPKASKRDFERIINIFPQNLGATYSRFLLEISPEDREDARRMLRLLIGCSRHLTLMEMNIAFIIDHDHKSIADVVNDLQISIRSTLQNIVGSFVRINDIKQGSNELSKVSLIHQSAKEYLTDLAPCSADKIIQELAVVSSEAALNISQSCVRYLLLEEFQSDMFVRQRTSLESGSPDSLNALPFTGFDATGSGSPLGLDDHIGLENFFKDPQDMDEEQCDLIEQQHEFFYYSATHWAEHYSQCENIAPKSIREAVHRLTTSPSCVLTNWFKYYWIKNNMEYPFPDGLETIEVAAFFNLTVLLAECLEKAEIDSRAKKDRALFWAARMSSLDSIRLLLRHGANCNTISMDQQIPLTIAAEYGHLGAVQILLNEPHTDVTSKGRSGRSALSFAAGNGHLEIVEALVECGACRYDDQDSSHWTPLFWAVHGDHASIVQLLLKQPSADINRIDNTGRSALSWAAGEGSRGALKVLLRHASIDLNLKDAKGRSPLSWAAGNGQREVVSSFMHKKGIDKTTKDNDLRNAISWACQGGHTDTLRTLLKNGCGGEDDADVDAWTPLLWALFNRSPATVEALLSTRRVQVDRQDGYRRTASIWAASYGYLDVVQLLVSWNASLHIRNRGGCTAADVARVEGQTEVWEFLETWWDRETERSVQLRPRPRHSSLKLVSQE</sequence>
<keyword evidence="2 3" id="KW-0040">ANK repeat</keyword>
<feature type="repeat" description="ANK" evidence="3">
    <location>
        <begin position="1071"/>
        <end position="1104"/>
    </location>
</feature>
<dbReference type="SUPFAM" id="SSF53474">
    <property type="entry name" value="alpha/beta-Hydrolases"/>
    <property type="match status" value="1"/>
</dbReference>
<accession>A0A6A6SGP5</accession>
<proteinExistence type="predicted"/>
<reference evidence="5" key="1">
    <citation type="journal article" date="2020" name="Stud. Mycol.">
        <title>101 Dothideomycetes genomes: a test case for predicting lifestyles and emergence of pathogens.</title>
        <authorList>
            <person name="Haridas S."/>
            <person name="Albert R."/>
            <person name="Binder M."/>
            <person name="Bloem J."/>
            <person name="Labutti K."/>
            <person name="Salamov A."/>
            <person name="Andreopoulos B."/>
            <person name="Baker S."/>
            <person name="Barry K."/>
            <person name="Bills G."/>
            <person name="Bluhm B."/>
            <person name="Cannon C."/>
            <person name="Castanera R."/>
            <person name="Culley D."/>
            <person name="Daum C."/>
            <person name="Ezra D."/>
            <person name="Gonzalez J."/>
            <person name="Henrissat B."/>
            <person name="Kuo A."/>
            <person name="Liang C."/>
            <person name="Lipzen A."/>
            <person name="Lutzoni F."/>
            <person name="Magnuson J."/>
            <person name="Mondo S."/>
            <person name="Nolan M."/>
            <person name="Ohm R."/>
            <person name="Pangilinan J."/>
            <person name="Park H.-J."/>
            <person name="Ramirez L."/>
            <person name="Alfaro M."/>
            <person name="Sun H."/>
            <person name="Tritt A."/>
            <person name="Yoshinaga Y."/>
            <person name="Zwiers L.-H."/>
            <person name="Turgeon B."/>
            <person name="Goodwin S."/>
            <person name="Spatafora J."/>
            <person name="Crous P."/>
            <person name="Grigoriev I."/>
        </authorList>
    </citation>
    <scope>NUCLEOTIDE SEQUENCE</scope>
    <source>
        <strain evidence="5">CBS 122681</strain>
    </source>
</reference>
<dbReference type="OrthoDB" id="194358at2759"/>
<dbReference type="InterPro" id="IPR029058">
    <property type="entry name" value="AB_hydrolase_fold"/>
</dbReference>
<protein>
    <recommendedName>
        <fullName evidence="4">Nephrocystin 3-like N-terminal domain-containing protein</fullName>
    </recommendedName>
</protein>
<keyword evidence="6" id="KW-1185">Reference proteome</keyword>
<dbReference type="Proteomes" id="UP000799324">
    <property type="component" value="Unassembled WGS sequence"/>
</dbReference>
<evidence type="ECO:0000259" key="4">
    <source>
        <dbReference type="Pfam" id="PF24883"/>
    </source>
</evidence>
<evidence type="ECO:0000256" key="3">
    <source>
        <dbReference type="PROSITE-ProRule" id="PRU00023"/>
    </source>
</evidence>
<keyword evidence="1" id="KW-0677">Repeat</keyword>
<dbReference type="PANTHER" id="PTHR24198:SF194">
    <property type="entry name" value="INVERSIN-A"/>
    <property type="match status" value="1"/>
</dbReference>
<dbReference type="Pfam" id="PF12796">
    <property type="entry name" value="Ank_2"/>
    <property type="match status" value="2"/>
</dbReference>
<dbReference type="PANTHER" id="PTHR24198">
    <property type="entry name" value="ANKYRIN REPEAT AND PROTEIN KINASE DOMAIN-CONTAINING PROTEIN"/>
    <property type="match status" value="1"/>
</dbReference>
<evidence type="ECO:0000256" key="1">
    <source>
        <dbReference type="ARBA" id="ARBA00022737"/>
    </source>
</evidence>
<evidence type="ECO:0000313" key="5">
    <source>
        <dbReference type="EMBL" id="KAF2647055.1"/>
    </source>
</evidence>
<feature type="domain" description="Nephrocystin 3-like N-terminal" evidence="4">
    <location>
        <begin position="393"/>
        <end position="457"/>
    </location>
</feature>
<evidence type="ECO:0000256" key="2">
    <source>
        <dbReference type="ARBA" id="ARBA00023043"/>
    </source>
</evidence>
<dbReference type="Pfam" id="PF00023">
    <property type="entry name" value="Ank"/>
    <property type="match status" value="1"/>
</dbReference>
<organism evidence="5 6">
    <name type="scientific">Lophiostoma macrostomum CBS 122681</name>
    <dbReference type="NCBI Taxonomy" id="1314788"/>
    <lineage>
        <taxon>Eukaryota</taxon>
        <taxon>Fungi</taxon>
        <taxon>Dikarya</taxon>
        <taxon>Ascomycota</taxon>
        <taxon>Pezizomycotina</taxon>
        <taxon>Dothideomycetes</taxon>
        <taxon>Pleosporomycetidae</taxon>
        <taxon>Pleosporales</taxon>
        <taxon>Lophiostomataceae</taxon>
        <taxon>Lophiostoma</taxon>
    </lineage>
</organism>